<name>A0A3B1A3K7_9ZZZZ</name>
<dbReference type="GO" id="GO:0016758">
    <property type="term" value="F:hexosyltransferase activity"/>
    <property type="evidence" value="ECO:0007669"/>
    <property type="project" value="UniProtKB-ARBA"/>
</dbReference>
<dbReference type="Pfam" id="PF00535">
    <property type="entry name" value="Glycos_transf_2"/>
    <property type="match status" value="1"/>
</dbReference>
<dbReference type="InterPro" id="IPR029044">
    <property type="entry name" value="Nucleotide-diphossugar_trans"/>
</dbReference>
<proteinExistence type="predicted"/>
<dbReference type="PANTHER" id="PTHR22916">
    <property type="entry name" value="GLYCOSYLTRANSFERASE"/>
    <property type="match status" value="1"/>
</dbReference>
<dbReference type="SUPFAM" id="SSF53448">
    <property type="entry name" value="Nucleotide-diphospho-sugar transferases"/>
    <property type="match status" value="1"/>
</dbReference>
<gene>
    <name evidence="2" type="ORF">MNBD_GAMMA23-335</name>
</gene>
<reference evidence="2" key="1">
    <citation type="submission" date="2018-06" db="EMBL/GenBank/DDBJ databases">
        <authorList>
            <person name="Zhirakovskaya E."/>
        </authorList>
    </citation>
    <scope>NUCLEOTIDE SEQUENCE</scope>
</reference>
<dbReference type="AlphaFoldDB" id="A0A3B1A3K7"/>
<feature type="domain" description="Glycosyltransferase 2-like" evidence="1">
    <location>
        <begin position="8"/>
        <end position="133"/>
    </location>
</feature>
<dbReference type="EMBL" id="UOFT01000028">
    <property type="protein sequence ID" value="VAW92749.1"/>
    <property type="molecule type" value="Genomic_DNA"/>
</dbReference>
<dbReference type="InterPro" id="IPR001173">
    <property type="entry name" value="Glyco_trans_2-like"/>
</dbReference>
<accession>A0A3B1A3K7</accession>
<dbReference type="Gene3D" id="3.90.550.10">
    <property type="entry name" value="Spore Coat Polysaccharide Biosynthesis Protein SpsA, Chain A"/>
    <property type="match status" value="1"/>
</dbReference>
<dbReference type="PANTHER" id="PTHR22916:SF3">
    <property type="entry name" value="UDP-GLCNAC:BETAGAL BETA-1,3-N-ACETYLGLUCOSAMINYLTRANSFERASE-LIKE PROTEIN 1"/>
    <property type="match status" value="1"/>
</dbReference>
<sequence>MNVKTKFSIIMANYNNGEYIGDAVNSILSQTHADWELLICDDASTDNSVSKISKFLNDPRIKLFRNKVNKGIIHSENSLIKQCRSKYIGILDSDDVLTSDAVSTMLDAHISNPDTAFIYSQYEFCDSNLKFTSKGSSRAVPLNSSTLVDDCAVAFRTFKKSAALEIGLLDYAMKYAEDKDFIYKLEELAPIVFVDKVLYKYRIQDESSSHGDNEARARMIMSYARLEAYKRRLNTPISNLSKTSVGIEVMYGIGVSLRKLNFAQFKIFSLALRDYDLNMVKNMGAFVRGIRGKMLWL</sequence>
<protein>
    <recommendedName>
        <fullName evidence="1">Glycosyltransferase 2-like domain-containing protein</fullName>
    </recommendedName>
</protein>
<organism evidence="2">
    <name type="scientific">hydrothermal vent metagenome</name>
    <dbReference type="NCBI Taxonomy" id="652676"/>
    <lineage>
        <taxon>unclassified sequences</taxon>
        <taxon>metagenomes</taxon>
        <taxon>ecological metagenomes</taxon>
    </lineage>
</organism>
<evidence type="ECO:0000313" key="2">
    <source>
        <dbReference type="EMBL" id="VAW92749.1"/>
    </source>
</evidence>
<evidence type="ECO:0000259" key="1">
    <source>
        <dbReference type="Pfam" id="PF00535"/>
    </source>
</evidence>